<evidence type="ECO:0000256" key="2">
    <source>
        <dbReference type="ARBA" id="ARBA00012052"/>
    </source>
</evidence>
<evidence type="ECO:0000256" key="1">
    <source>
        <dbReference type="ARBA" id="ARBA00009684"/>
    </source>
</evidence>
<feature type="active site" evidence="10">
    <location>
        <position position="145"/>
    </location>
</feature>
<dbReference type="InterPro" id="IPR004424">
    <property type="entry name" value="IspE"/>
</dbReference>
<dbReference type="InterPro" id="IPR006204">
    <property type="entry name" value="GHMP_kinase_N_dom"/>
</dbReference>
<evidence type="ECO:0000259" key="11">
    <source>
        <dbReference type="Pfam" id="PF00288"/>
    </source>
</evidence>
<dbReference type="GO" id="GO:0050515">
    <property type="term" value="F:4-(cytidine 5'-diphospho)-2-C-methyl-D-erythritol kinase activity"/>
    <property type="evidence" value="ECO:0007669"/>
    <property type="project" value="UniProtKB-UniRule"/>
</dbReference>
<dbReference type="eggNOG" id="COG1947">
    <property type="taxonomic scope" value="Bacteria"/>
</dbReference>
<dbReference type="InterPro" id="IPR020568">
    <property type="entry name" value="Ribosomal_Su5_D2-typ_SF"/>
</dbReference>
<proteinExistence type="inferred from homology"/>
<dbReference type="AlphaFoldDB" id="A0A086P5N5"/>
<dbReference type="SUPFAM" id="SSF54211">
    <property type="entry name" value="Ribosomal protein S5 domain 2-like"/>
    <property type="match status" value="1"/>
</dbReference>
<name>A0A086P5N5_SPHHM</name>
<comment type="similarity">
    <text evidence="1 10">Belongs to the GHMP kinase family. IspE subfamily.</text>
</comment>
<dbReference type="PANTHER" id="PTHR43527:SF2">
    <property type="entry name" value="4-DIPHOSPHOCYTIDYL-2-C-METHYL-D-ERYTHRITOL KINASE, CHLOROPLASTIC"/>
    <property type="match status" value="1"/>
</dbReference>
<dbReference type="PATRIC" id="fig|1219045.3.peg.3593"/>
<evidence type="ECO:0000313" key="14">
    <source>
        <dbReference type="Proteomes" id="UP000024284"/>
    </source>
</evidence>
<evidence type="ECO:0000256" key="7">
    <source>
        <dbReference type="ARBA" id="ARBA00022840"/>
    </source>
</evidence>
<dbReference type="PIRSF" id="PIRSF010376">
    <property type="entry name" value="IspE"/>
    <property type="match status" value="1"/>
</dbReference>
<accession>A0A086P5N5</accession>
<keyword evidence="8 10" id="KW-0414">Isoprene biosynthesis</keyword>
<evidence type="ECO:0000256" key="8">
    <source>
        <dbReference type="ARBA" id="ARBA00023229"/>
    </source>
</evidence>
<dbReference type="Pfam" id="PF08544">
    <property type="entry name" value="GHMP_kinases_C"/>
    <property type="match status" value="1"/>
</dbReference>
<dbReference type="HAMAP" id="MF_00061">
    <property type="entry name" value="IspE"/>
    <property type="match status" value="1"/>
</dbReference>
<keyword evidence="7 10" id="KW-0067">ATP-binding</keyword>
<feature type="domain" description="GHMP kinase N-terminal" evidence="11">
    <location>
        <begin position="75"/>
        <end position="151"/>
    </location>
</feature>
<dbReference type="EMBL" id="JFZA02000056">
    <property type="protein sequence ID" value="KFG88703.1"/>
    <property type="molecule type" value="Genomic_DNA"/>
</dbReference>
<dbReference type="STRING" id="76947.GCA_002080435_00270"/>
<dbReference type="Proteomes" id="UP000024284">
    <property type="component" value="Unassembled WGS sequence"/>
</dbReference>
<evidence type="ECO:0000256" key="5">
    <source>
        <dbReference type="ARBA" id="ARBA00022741"/>
    </source>
</evidence>
<dbReference type="UniPathway" id="UPA00056">
    <property type="reaction ID" value="UER00094"/>
</dbReference>
<dbReference type="InterPro" id="IPR014721">
    <property type="entry name" value="Ribsml_uS5_D2-typ_fold_subgr"/>
</dbReference>
<evidence type="ECO:0000313" key="13">
    <source>
        <dbReference type="EMBL" id="KFG88703.1"/>
    </source>
</evidence>
<dbReference type="GO" id="GO:0005524">
    <property type="term" value="F:ATP binding"/>
    <property type="evidence" value="ECO:0007669"/>
    <property type="project" value="UniProtKB-UniRule"/>
</dbReference>
<reference evidence="13" key="1">
    <citation type="submission" date="2014-08" db="EMBL/GenBank/DDBJ databases">
        <title>Draft genome sequences of Sphingobium herbicidovorans.</title>
        <authorList>
            <person name="Gan H.M."/>
            <person name="Gan H.Y."/>
            <person name="Savka M.A."/>
        </authorList>
    </citation>
    <scope>NUCLEOTIDE SEQUENCE [LARGE SCALE GENOMIC DNA]</scope>
    <source>
        <strain evidence="13">NBRC 16415</strain>
    </source>
</reference>
<evidence type="ECO:0000256" key="9">
    <source>
        <dbReference type="ARBA" id="ARBA00032554"/>
    </source>
</evidence>
<comment type="function">
    <text evidence="10">Catalyzes the phosphorylation of the position 2 hydroxy group of 4-diphosphocytidyl-2C-methyl-D-erythritol.</text>
</comment>
<dbReference type="InterPro" id="IPR036554">
    <property type="entry name" value="GHMP_kinase_C_sf"/>
</dbReference>
<dbReference type="Gene3D" id="3.30.230.10">
    <property type="match status" value="1"/>
</dbReference>
<dbReference type="NCBIfam" id="NF011202">
    <property type="entry name" value="PRK14608.1"/>
    <property type="match status" value="1"/>
</dbReference>
<evidence type="ECO:0000259" key="12">
    <source>
        <dbReference type="Pfam" id="PF08544"/>
    </source>
</evidence>
<evidence type="ECO:0000256" key="6">
    <source>
        <dbReference type="ARBA" id="ARBA00022777"/>
    </source>
</evidence>
<dbReference type="PANTHER" id="PTHR43527">
    <property type="entry name" value="4-DIPHOSPHOCYTIDYL-2-C-METHYL-D-ERYTHRITOL KINASE, CHLOROPLASTIC"/>
    <property type="match status" value="1"/>
</dbReference>
<keyword evidence="6 10" id="KW-0418">Kinase</keyword>
<keyword evidence="5 10" id="KW-0547">Nucleotide-binding</keyword>
<dbReference type="EC" id="2.7.1.148" evidence="2 10"/>
<protein>
    <recommendedName>
        <fullName evidence="3 10">4-diphosphocytidyl-2-C-methyl-D-erythritol kinase</fullName>
        <shortName evidence="10">CMK</shortName>
        <ecNumber evidence="2 10">2.7.1.148</ecNumber>
    </recommendedName>
    <alternativeName>
        <fullName evidence="9 10">4-(cytidine-5'-diphospho)-2-C-methyl-D-erythritol kinase</fullName>
    </alternativeName>
</protein>
<dbReference type="GO" id="GO:0016114">
    <property type="term" value="P:terpenoid biosynthetic process"/>
    <property type="evidence" value="ECO:0007669"/>
    <property type="project" value="UniProtKB-UniRule"/>
</dbReference>
<keyword evidence="14" id="KW-1185">Reference proteome</keyword>
<dbReference type="Gene3D" id="3.30.70.890">
    <property type="entry name" value="GHMP kinase, C-terminal domain"/>
    <property type="match status" value="1"/>
</dbReference>
<feature type="active site" evidence="10">
    <location>
        <position position="16"/>
    </location>
</feature>
<feature type="binding site" evidence="10">
    <location>
        <begin position="103"/>
        <end position="113"/>
    </location>
    <ligand>
        <name>ATP</name>
        <dbReference type="ChEBI" id="CHEBI:30616"/>
    </ligand>
</feature>
<evidence type="ECO:0000256" key="3">
    <source>
        <dbReference type="ARBA" id="ARBA00017473"/>
    </source>
</evidence>
<comment type="pathway">
    <text evidence="10">Isoprenoid biosynthesis; isopentenyl diphosphate biosynthesis via DXP pathway; isopentenyl diphosphate from 1-deoxy-D-xylulose 5-phosphate: step 3/6.</text>
</comment>
<dbReference type="OrthoDB" id="9809438at2"/>
<dbReference type="InterPro" id="IPR013750">
    <property type="entry name" value="GHMP_kinase_C_dom"/>
</dbReference>
<evidence type="ECO:0000256" key="4">
    <source>
        <dbReference type="ARBA" id="ARBA00022679"/>
    </source>
</evidence>
<comment type="caution">
    <text evidence="13">The sequence shown here is derived from an EMBL/GenBank/DDBJ whole genome shotgun (WGS) entry which is preliminary data.</text>
</comment>
<evidence type="ECO:0000256" key="10">
    <source>
        <dbReference type="HAMAP-Rule" id="MF_00061"/>
    </source>
</evidence>
<dbReference type="GO" id="GO:0019288">
    <property type="term" value="P:isopentenyl diphosphate biosynthetic process, methylerythritol 4-phosphate pathway"/>
    <property type="evidence" value="ECO:0007669"/>
    <property type="project" value="UniProtKB-UniRule"/>
</dbReference>
<dbReference type="RefSeq" id="WP_037468601.1">
    <property type="nucleotide sequence ID" value="NZ_BCZD01000014.1"/>
</dbReference>
<gene>
    <name evidence="10 13" type="primary">ispE</name>
    <name evidence="13" type="ORF">BV98_003539</name>
</gene>
<dbReference type="NCBIfam" id="TIGR00154">
    <property type="entry name" value="ispE"/>
    <property type="match status" value="1"/>
</dbReference>
<keyword evidence="4 10" id="KW-0808">Transferase</keyword>
<feature type="domain" description="GHMP kinase C-terminal" evidence="12">
    <location>
        <begin position="216"/>
        <end position="275"/>
    </location>
</feature>
<dbReference type="SUPFAM" id="SSF55060">
    <property type="entry name" value="GHMP Kinase, C-terminal domain"/>
    <property type="match status" value="1"/>
</dbReference>
<comment type="catalytic activity">
    <reaction evidence="10">
        <text>4-CDP-2-C-methyl-D-erythritol + ATP = 4-CDP-2-C-methyl-D-erythritol 2-phosphate + ADP + H(+)</text>
        <dbReference type="Rhea" id="RHEA:18437"/>
        <dbReference type="ChEBI" id="CHEBI:15378"/>
        <dbReference type="ChEBI" id="CHEBI:30616"/>
        <dbReference type="ChEBI" id="CHEBI:57823"/>
        <dbReference type="ChEBI" id="CHEBI:57919"/>
        <dbReference type="ChEBI" id="CHEBI:456216"/>
        <dbReference type="EC" id="2.7.1.148"/>
    </reaction>
</comment>
<organism evidence="13 14">
    <name type="scientific">Sphingobium herbicidovorans (strain ATCC 700291 / DSM 11019 / CCUG 56400 / KCTC 2939 / LMG 18315 / NBRC 16415 / MH)</name>
    <name type="common">Sphingomonas herbicidovorans</name>
    <dbReference type="NCBI Taxonomy" id="1219045"/>
    <lineage>
        <taxon>Bacteria</taxon>
        <taxon>Pseudomonadati</taxon>
        <taxon>Pseudomonadota</taxon>
        <taxon>Alphaproteobacteria</taxon>
        <taxon>Sphingomonadales</taxon>
        <taxon>Sphingomonadaceae</taxon>
        <taxon>Sphingobium</taxon>
    </lineage>
</organism>
<dbReference type="Pfam" id="PF00288">
    <property type="entry name" value="GHMP_kinases_N"/>
    <property type="match status" value="1"/>
</dbReference>
<sequence>MPLPDARTLVETAYAKVNLALHVRERRADGYHALESLFAFARDGDLLAAELTDDGEVRLQVDGPFGAALDAGADNLVTMAARLLQQHTGEERGAVITLTKNLPIASGIGGGSADAAAALRLLNRLWDARLPAAELEQLGLALGSDVPACISSVTQMVRGRGEILEQRDVKALVGMPMLLVNPGVPLSTARVFKGWDRQDRGPLDVQGLDDVITGGRNDLEASAMEVAPIIAQVLGFLKDQRGVRLARMSGSGATCFALFDDAVDRSAVAKALLSQGGDWWIMETEIR</sequence>